<feature type="short sequence motif" description="DGA/G" evidence="4">
    <location>
        <begin position="210"/>
        <end position="212"/>
    </location>
</feature>
<evidence type="ECO:0000256" key="3">
    <source>
        <dbReference type="ARBA" id="ARBA00023098"/>
    </source>
</evidence>
<reference evidence="6" key="1">
    <citation type="submission" date="2022-04" db="EMBL/GenBank/DDBJ databases">
        <title>Whole genome sequence of Sphaerotilus sp. FB-5.</title>
        <authorList>
            <person name="Takeda M."/>
            <person name="Narihara S."/>
            <person name="Akimoto M."/>
            <person name="Akimoto R."/>
            <person name="Nishiyashiki S."/>
            <person name="Murakami T."/>
        </authorList>
    </citation>
    <scope>NUCLEOTIDE SEQUENCE</scope>
    <source>
        <strain evidence="6">FB-5</strain>
    </source>
</reference>
<dbReference type="SUPFAM" id="SSF52151">
    <property type="entry name" value="FabD/lysophospholipase-like"/>
    <property type="match status" value="1"/>
</dbReference>
<evidence type="ECO:0000256" key="4">
    <source>
        <dbReference type="PROSITE-ProRule" id="PRU01161"/>
    </source>
</evidence>
<gene>
    <name evidence="6" type="ORF">CATMQ487_47100</name>
</gene>
<organism evidence="6 7">
    <name type="scientific">Sphaerotilus microaerophilus</name>
    <dbReference type="NCBI Taxonomy" id="2914710"/>
    <lineage>
        <taxon>Bacteria</taxon>
        <taxon>Pseudomonadati</taxon>
        <taxon>Pseudomonadota</taxon>
        <taxon>Betaproteobacteria</taxon>
        <taxon>Burkholderiales</taxon>
        <taxon>Sphaerotilaceae</taxon>
        <taxon>Sphaerotilus</taxon>
    </lineage>
</organism>
<evidence type="ECO:0000256" key="2">
    <source>
        <dbReference type="ARBA" id="ARBA00022963"/>
    </source>
</evidence>
<evidence type="ECO:0000259" key="5">
    <source>
        <dbReference type="PROSITE" id="PS51635"/>
    </source>
</evidence>
<feature type="active site" description="Nucleophile" evidence="4">
    <location>
        <position position="68"/>
    </location>
</feature>
<dbReference type="Pfam" id="PF01734">
    <property type="entry name" value="Patatin"/>
    <property type="match status" value="1"/>
</dbReference>
<dbReference type="Gene3D" id="3.40.1090.10">
    <property type="entry name" value="Cytosolic phospholipase A2 catalytic domain"/>
    <property type="match status" value="1"/>
</dbReference>
<feature type="active site" description="Proton acceptor" evidence="4">
    <location>
        <position position="210"/>
    </location>
</feature>
<dbReference type="InterPro" id="IPR016035">
    <property type="entry name" value="Acyl_Trfase/lysoPLipase"/>
</dbReference>
<accession>A0ABN6PWX4</accession>
<keyword evidence="1 4" id="KW-0378">Hydrolase</keyword>
<dbReference type="InterPro" id="IPR002641">
    <property type="entry name" value="PNPLA_dom"/>
</dbReference>
<keyword evidence="3 4" id="KW-0443">Lipid metabolism</keyword>
<evidence type="ECO:0000313" key="7">
    <source>
        <dbReference type="Proteomes" id="UP001057498"/>
    </source>
</evidence>
<keyword evidence="2 4" id="KW-0442">Lipid degradation</keyword>
<protein>
    <recommendedName>
        <fullName evidence="5">PNPLA domain-containing protein</fullName>
    </recommendedName>
</protein>
<name>A0ABN6PWX4_9BURK</name>
<dbReference type="PANTHER" id="PTHR24185:SF1">
    <property type="entry name" value="CALCIUM-INDEPENDENT PHOSPHOLIPASE A2-GAMMA"/>
    <property type="match status" value="1"/>
</dbReference>
<evidence type="ECO:0000313" key="6">
    <source>
        <dbReference type="EMBL" id="BDI07740.1"/>
    </source>
</evidence>
<feature type="domain" description="PNPLA" evidence="5">
    <location>
        <begin position="22"/>
        <end position="224"/>
    </location>
</feature>
<dbReference type="EMBL" id="AP025730">
    <property type="protein sequence ID" value="BDI07740.1"/>
    <property type="molecule type" value="Genomic_DNA"/>
</dbReference>
<proteinExistence type="predicted"/>
<dbReference type="Proteomes" id="UP001057498">
    <property type="component" value="Chromosome"/>
</dbReference>
<dbReference type="RefSeq" id="WP_251970906.1">
    <property type="nucleotide sequence ID" value="NZ_AP025730.1"/>
</dbReference>
<dbReference type="PANTHER" id="PTHR24185">
    <property type="entry name" value="CALCIUM-INDEPENDENT PHOSPHOLIPASE A2-GAMMA"/>
    <property type="match status" value="1"/>
</dbReference>
<feature type="short sequence motif" description="GXGXXG" evidence="4">
    <location>
        <begin position="26"/>
        <end position="31"/>
    </location>
</feature>
<sequence>MAYRTRTRDDHLRSDGTPKRILALDGGGLRGMLSLGILLRIESTLRERHGGGADFRLSHYFDLIAGTSTGAIIAAALAKGMSVEAILAEYRQLGRDVFRKSLLRQGALRAKYDEDKLIAGLQRVYGADTTLGDASLQTGLLVMTKRLDSGSPWPISNNPRGKYFATRPSGAIGNGAYPLWQVVRASTAAPAFFDPEHIAIAAGVEGEFVDGGVSPFNNPALQAVMYATLDGYRIGWPSGADRLMVVSVGTGTADPRVQRSSLAALHAINSLKALMDDCATLQETLLQWMSASPQARTIDRELGDLRHDLIGGRALLSYLRYNVDLSRDEVHKLDPALDDELIAHLSEMDAPENMETLFHLGGLVADREVQSDDFPAVFDLLPA</sequence>
<keyword evidence="7" id="KW-1185">Reference proteome</keyword>
<feature type="short sequence motif" description="GXSXG" evidence="4">
    <location>
        <begin position="66"/>
        <end position="70"/>
    </location>
</feature>
<dbReference type="PROSITE" id="PS51635">
    <property type="entry name" value="PNPLA"/>
    <property type="match status" value="1"/>
</dbReference>
<evidence type="ECO:0000256" key="1">
    <source>
        <dbReference type="ARBA" id="ARBA00022801"/>
    </source>
</evidence>